<proteinExistence type="inferred from homology"/>
<organism evidence="9 10">
    <name type="scientific">Staphylococcus ratti</name>
    <dbReference type="NCBI Taxonomy" id="2892440"/>
    <lineage>
        <taxon>Bacteria</taxon>
        <taxon>Bacillati</taxon>
        <taxon>Bacillota</taxon>
        <taxon>Bacilli</taxon>
        <taxon>Bacillales</taxon>
        <taxon>Staphylococcaceae</taxon>
        <taxon>Staphylococcus</taxon>
    </lineage>
</organism>
<dbReference type="HAMAP" id="MF_00378">
    <property type="entry name" value="Exonuc_7_L"/>
    <property type="match status" value="1"/>
</dbReference>
<evidence type="ECO:0000259" key="8">
    <source>
        <dbReference type="Pfam" id="PF13742"/>
    </source>
</evidence>
<dbReference type="CDD" id="cd04489">
    <property type="entry name" value="ExoVII_LU_OBF"/>
    <property type="match status" value="1"/>
</dbReference>
<dbReference type="GO" id="GO:0008855">
    <property type="term" value="F:exodeoxyribonuclease VII activity"/>
    <property type="evidence" value="ECO:0007669"/>
    <property type="project" value="UniProtKB-EC"/>
</dbReference>
<evidence type="ECO:0000256" key="2">
    <source>
        <dbReference type="ARBA" id="ARBA00022722"/>
    </source>
</evidence>
<dbReference type="EMBL" id="CP086654">
    <property type="protein sequence ID" value="UEX89104.1"/>
    <property type="molecule type" value="Genomic_DNA"/>
</dbReference>
<gene>
    <name evidence="5 9" type="primary">xseA</name>
    <name evidence="9" type="ORF">LN051_05830</name>
</gene>
<keyword evidence="4 5" id="KW-0269">Exonuclease</keyword>
<comment type="similarity">
    <text evidence="5 6">Belongs to the XseA family.</text>
</comment>
<dbReference type="Pfam" id="PF02601">
    <property type="entry name" value="Exonuc_VII_L"/>
    <property type="match status" value="1"/>
</dbReference>
<dbReference type="InterPro" id="IPR020579">
    <property type="entry name" value="Exonuc_VII_lsu_C"/>
</dbReference>
<evidence type="ECO:0000256" key="4">
    <source>
        <dbReference type="ARBA" id="ARBA00022839"/>
    </source>
</evidence>
<evidence type="ECO:0000256" key="1">
    <source>
        <dbReference type="ARBA" id="ARBA00022490"/>
    </source>
</evidence>
<dbReference type="Proteomes" id="UP001197626">
    <property type="component" value="Chromosome"/>
</dbReference>
<keyword evidence="2 5" id="KW-0540">Nuclease</keyword>
<evidence type="ECO:0000259" key="7">
    <source>
        <dbReference type="Pfam" id="PF02601"/>
    </source>
</evidence>
<dbReference type="InterPro" id="IPR003753">
    <property type="entry name" value="Exonuc_VII_L"/>
</dbReference>
<dbReference type="RefSeq" id="WP_229291608.1">
    <property type="nucleotide sequence ID" value="NZ_CP086654.1"/>
</dbReference>
<dbReference type="InterPro" id="IPR025824">
    <property type="entry name" value="OB-fold_nuc-bd_dom"/>
</dbReference>
<dbReference type="NCBIfam" id="TIGR00237">
    <property type="entry name" value="xseA"/>
    <property type="match status" value="1"/>
</dbReference>
<name>A0ABY3P9Y0_9STAP</name>
<evidence type="ECO:0000313" key="10">
    <source>
        <dbReference type="Proteomes" id="UP001197626"/>
    </source>
</evidence>
<dbReference type="EC" id="3.1.11.6" evidence="5"/>
<evidence type="ECO:0000256" key="3">
    <source>
        <dbReference type="ARBA" id="ARBA00022801"/>
    </source>
</evidence>
<evidence type="ECO:0000256" key="6">
    <source>
        <dbReference type="RuleBase" id="RU004355"/>
    </source>
</evidence>
<feature type="domain" description="OB-fold nucleic acid binding" evidence="8">
    <location>
        <begin position="5"/>
        <end position="100"/>
    </location>
</feature>
<comment type="subcellular location">
    <subcellularLocation>
        <location evidence="5 6">Cytoplasm</location>
    </subcellularLocation>
</comment>
<comment type="subunit">
    <text evidence="5">Heterooligomer composed of large and small subunits.</text>
</comment>
<comment type="function">
    <text evidence="5">Bidirectionally degrades single-stranded DNA into large acid-insoluble oligonucleotides, which are then degraded further into small acid-soluble oligonucleotides.</text>
</comment>
<keyword evidence="3 5" id="KW-0378">Hydrolase</keyword>
<reference evidence="9 10" key="1">
    <citation type="journal article" date="2022" name="Pathogens">
        <title>Staphylococcus ratti sp. nov. Isolated from a Lab Rat.</title>
        <authorList>
            <person name="Kovarovic V."/>
            <person name="Sedlacek I."/>
            <person name="Petras P."/>
            <person name="Kralova S."/>
            <person name="Maslanova I."/>
            <person name="Svec P."/>
            <person name="Neumann-Schaal M."/>
            <person name="Botka T."/>
            <person name="Gelbicova T."/>
            <person name="Stankova E."/>
            <person name="Doskar J."/>
            <person name="Pantucek R."/>
        </authorList>
    </citation>
    <scope>NUCLEOTIDE SEQUENCE [LARGE SCALE GENOMIC DNA]</scope>
    <source>
        <strain evidence="9 10">CCM 9025</strain>
    </source>
</reference>
<evidence type="ECO:0000313" key="9">
    <source>
        <dbReference type="EMBL" id="UEX89104.1"/>
    </source>
</evidence>
<accession>A0ABY3P9Y0</accession>
<evidence type="ECO:0000256" key="5">
    <source>
        <dbReference type="HAMAP-Rule" id="MF_00378"/>
    </source>
</evidence>
<sequence length="448" mass="52049">MTTYLTVSALTKYIKYKFDKDPHLQSVLIKGELSNFKKHSSGHLYFAIKDENSLINAMMFKAQASKLDFVPKEGDQVLVEARVSVYERRGSYQIYVNQMQLDGIGYLYQKFEQLKTKLSKEGYFDESHKKTIPKYPSKIAILTAQTGAAIRDIQNTLTSRYPLAEQIKISTLVQGEAAKADIIEKLRYADTLNVDTIIIGRGGGSIEDLWNFNEEEVVKAIYQCETPVISAVGHETDTTLSDYVADVRAATPTQAAMIATPDKKELLQMIAQSRIFMTRFIKQYLKHARQYMTQYTSYYKLKQPTLLYEQHVQKRDELDRMLHEAMKQRLLFERQKLIMMQQRFHLKHFYQYIVTQQEKNSNLKKQLSKRMYAILKQKEQHLIQKVEILNNLSPTQTMLRGYSIVKRENEVITSRKQLSKGDDIEIMMKDGSIDAIIEKVRCQNDVKK</sequence>
<keyword evidence="10" id="KW-1185">Reference proteome</keyword>
<keyword evidence="1 5" id="KW-0963">Cytoplasm</keyword>
<protein>
    <recommendedName>
        <fullName evidence="5">Exodeoxyribonuclease 7 large subunit</fullName>
        <ecNumber evidence="5">3.1.11.6</ecNumber>
    </recommendedName>
    <alternativeName>
        <fullName evidence="5">Exodeoxyribonuclease VII large subunit</fullName>
        <shortName evidence="5">Exonuclease VII large subunit</shortName>
    </alternativeName>
</protein>
<dbReference type="Pfam" id="PF13742">
    <property type="entry name" value="tRNA_anti_2"/>
    <property type="match status" value="1"/>
</dbReference>
<comment type="catalytic activity">
    <reaction evidence="5 6">
        <text>Exonucleolytic cleavage in either 5'- to 3'- or 3'- to 5'-direction to yield nucleoside 5'-phosphates.</text>
        <dbReference type="EC" id="3.1.11.6"/>
    </reaction>
</comment>
<dbReference type="PANTHER" id="PTHR30008:SF0">
    <property type="entry name" value="EXODEOXYRIBONUCLEASE 7 LARGE SUBUNIT"/>
    <property type="match status" value="1"/>
</dbReference>
<dbReference type="PANTHER" id="PTHR30008">
    <property type="entry name" value="EXODEOXYRIBONUCLEASE 7 LARGE SUBUNIT"/>
    <property type="match status" value="1"/>
</dbReference>
<feature type="domain" description="Exonuclease VII large subunit C-terminal" evidence="7">
    <location>
        <begin position="123"/>
        <end position="435"/>
    </location>
</feature>